<evidence type="ECO:0000256" key="1">
    <source>
        <dbReference type="PIRSR" id="PIRSR602481-1"/>
    </source>
</evidence>
<gene>
    <name evidence="2" type="ORF">E6O51_10465</name>
</gene>
<organism evidence="2 3">
    <name type="scientific">Pseudothauera rhizosphaerae</name>
    <dbReference type="NCBI Taxonomy" id="2565932"/>
    <lineage>
        <taxon>Bacteria</taxon>
        <taxon>Pseudomonadati</taxon>
        <taxon>Pseudomonadota</taxon>
        <taxon>Betaproteobacteria</taxon>
        <taxon>Rhodocyclales</taxon>
        <taxon>Zoogloeaceae</taxon>
        <taxon>Pseudothauera</taxon>
    </lineage>
</organism>
<accession>A0A4S4ANK8</accession>
<dbReference type="PANTHER" id="PTHR33202">
    <property type="entry name" value="ZINC UPTAKE REGULATION PROTEIN"/>
    <property type="match status" value="1"/>
</dbReference>
<keyword evidence="3" id="KW-1185">Reference proteome</keyword>
<name>A0A4S4ANK8_9RHOO</name>
<feature type="binding site" evidence="1">
    <location>
        <position position="119"/>
    </location>
    <ligand>
        <name>Zn(2+)</name>
        <dbReference type="ChEBI" id="CHEBI:29105"/>
    </ligand>
</feature>
<evidence type="ECO:0008006" key="4">
    <source>
        <dbReference type="Google" id="ProtNLM"/>
    </source>
</evidence>
<dbReference type="Pfam" id="PF01475">
    <property type="entry name" value="FUR"/>
    <property type="match status" value="1"/>
</dbReference>
<dbReference type="GO" id="GO:0045892">
    <property type="term" value="P:negative regulation of DNA-templated transcription"/>
    <property type="evidence" value="ECO:0007669"/>
    <property type="project" value="TreeGrafter"/>
</dbReference>
<evidence type="ECO:0000313" key="2">
    <source>
        <dbReference type="EMBL" id="THF61237.1"/>
    </source>
</evidence>
<dbReference type="Proteomes" id="UP000307956">
    <property type="component" value="Unassembled WGS sequence"/>
</dbReference>
<dbReference type="GO" id="GO:0003700">
    <property type="term" value="F:DNA-binding transcription factor activity"/>
    <property type="evidence" value="ECO:0007669"/>
    <property type="project" value="InterPro"/>
</dbReference>
<feature type="binding site" evidence="1">
    <location>
        <position position="116"/>
    </location>
    <ligand>
        <name>Zn(2+)</name>
        <dbReference type="ChEBI" id="CHEBI:29105"/>
    </ligand>
</feature>
<keyword evidence="1" id="KW-0479">Metal-binding</keyword>
<dbReference type="EMBL" id="SSOD01000007">
    <property type="protein sequence ID" value="THF61237.1"/>
    <property type="molecule type" value="Genomic_DNA"/>
</dbReference>
<dbReference type="InterPro" id="IPR002481">
    <property type="entry name" value="FUR"/>
</dbReference>
<dbReference type="SUPFAM" id="SSF46785">
    <property type="entry name" value="Winged helix' DNA-binding domain"/>
    <property type="match status" value="1"/>
</dbReference>
<comment type="caution">
    <text evidence="2">The sequence shown here is derived from an EMBL/GenBank/DDBJ whole genome shotgun (WGS) entry which is preliminary data.</text>
</comment>
<dbReference type="AlphaFoldDB" id="A0A4S4ANK8"/>
<reference evidence="2 3" key="1">
    <citation type="submission" date="2019-04" db="EMBL/GenBank/DDBJ databases">
        <title>Azoarcus rhizosphaerae sp. nov. isolated from rhizosphere of Ficus religiosa.</title>
        <authorList>
            <person name="Lin S.-Y."/>
            <person name="Hameed A."/>
            <person name="Hsu Y.-H."/>
            <person name="Young C.-C."/>
        </authorList>
    </citation>
    <scope>NUCLEOTIDE SEQUENCE [LARGE SCALE GENOMIC DNA]</scope>
    <source>
        <strain evidence="2 3">CC-YHH848</strain>
    </source>
</reference>
<keyword evidence="1" id="KW-0862">Zinc</keyword>
<dbReference type="InterPro" id="IPR036390">
    <property type="entry name" value="WH_DNA-bd_sf"/>
</dbReference>
<dbReference type="PANTHER" id="PTHR33202:SF7">
    <property type="entry name" value="FERRIC UPTAKE REGULATION PROTEIN"/>
    <property type="match status" value="1"/>
</dbReference>
<dbReference type="GO" id="GO:0008270">
    <property type="term" value="F:zinc ion binding"/>
    <property type="evidence" value="ECO:0007669"/>
    <property type="project" value="TreeGrafter"/>
</dbReference>
<dbReference type="GO" id="GO:0000976">
    <property type="term" value="F:transcription cis-regulatory region binding"/>
    <property type="evidence" value="ECO:0007669"/>
    <property type="project" value="TreeGrafter"/>
</dbReference>
<protein>
    <recommendedName>
        <fullName evidence="4">Ferric uptake regulation protein</fullName>
    </recommendedName>
</protein>
<dbReference type="OrthoDB" id="8702554at2"/>
<sequence length="185" mass="20473">MPLNRADLPLRLRNPTLSVFERLRAARLRPTQARVSILQWVAVEAHPVTAEDVFRNLAEGGMAVSMGTTYRVLGEFVSAGLLAREWVPGNSGPRAAYSVPHRHVAEAHAATHRLVCRSCRRSVGFQDGELMERLRKLTGWNIPADPRLSLTIEIERCMACRTCSATLMPTTGGCHQESLTTVRST</sequence>
<comment type="cofactor">
    <cofactor evidence="1">
        <name>Zn(2+)</name>
        <dbReference type="ChEBI" id="CHEBI:29105"/>
    </cofactor>
    <text evidence="1">Binds 1 zinc ion per subunit.</text>
</comment>
<dbReference type="GO" id="GO:1900376">
    <property type="term" value="P:regulation of secondary metabolite biosynthetic process"/>
    <property type="evidence" value="ECO:0007669"/>
    <property type="project" value="TreeGrafter"/>
</dbReference>
<proteinExistence type="predicted"/>
<evidence type="ECO:0000313" key="3">
    <source>
        <dbReference type="Proteomes" id="UP000307956"/>
    </source>
</evidence>
<dbReference type="RefSeq" id="WP_136384942.1">
    <property type="nucleotide sequence ID" value="NZ_SSOD01000007.1"/>
</dbReference>
<dbReference type="Gene3D" id="1.10.10.10">
    <property type="entry name" value="Winged helix-like DNA-binding domain superfamily/Winged helix DNA-binding domain"/>
    <property type="match status" value="1"/>
</dbReference>
<dbReference type="InterPro" id="IPR036388">
    <property type="entry name" value="WH-like_DNA-bd_sf"/>
</dbReference>